<organism evidence="3 4">
    <name type="scientific">Azospirillum lipoferum</name>
    <dbReference type="NCBI Taxonomy" id="193"/>
    <lineage>
        <taxon>Bacteria</taxon>
        <taxon>Pseudomonadati</taxon>
        <taxon>Pseudomonadota</taxon>
        <taxon>Alphaproteobacteria</taxon>
        <taxon>Rhodospirillales</taxon>
        <taxon>Azospirillaceae</taxon>
        <taxon>Azospirillum</taxon>
    </lineage>
</organism>
<comment type="caution">
    <text evidence="3">The sequence shown here is derived from an EMBL/GenBank/DDBJ whole genome shotgun (WGS) entry which is preliminary data.</text>
</comment>
<dbReference type="OrthoDB" id="8429005at2"/>
<gene>
    <name evidence="3" type="ORF">FZ942_31570</name>
</gene>
<evidence type="ECO:0000313" key="4">
    <source>
        <dbReference type="Proteomes" id="UP000324927"/>
    </source>
</evidence>
<dbReference type="Pfam" id="PF13676">
    <property type="entry name" value="TIR_2"/>
    <property type="match status" value="1"/>
</dbReference>
<feature type="domain" description="ABC-three component systems C-terminal" evidence="2">
    <location>
        <begin position="259"/>
        <end position="593"/>
    </location>
</feature>
<proteinExistence type="predicted"/>
<feature type="domain" description="TIR" evidence="1">
    <location>
        <begin position="88"/>
        <end position="210"/>
    </location>
</feature>
<dbReference type="AlphaFoldDB" id="A0A5A9G712"/>
<evidence type="ECO:0000259" key="2">
    <source>
        <dbReference type="Pfam" id="PF20278"/>
    </source>
</evidence>
<dbReference type="InterPro" id="IPR046918">
    <property type="entry name" value="ABC-3C_CTD2"/>
</dbReference>
<accession>A0A5A9G712</accession>
<dbReference type="Proteomes" id="UP000324927">
    <property type="component" value="Unassembled WGS sequence"/>
</dbReference>
<dbReference type="EMBL" id="VTTN01000022">
    <property type="protein sequence ID" value="KAA0590390.1"/>
    <property type="molecule type" value="Genomic_DNA"/>
</dbReference>
<evidence type="ECO:0000259" key="1">
    <source>
        <dbReference type="Pfam" id="PF13676"/>
    </source>
</evidence>
<reference evidence="3 4" key="1">
    <citation type="submission" date="2019-08" db="EMBL/GenBank/DDBJ databases">
        <authorList>
            <person name="Grouzdev D."/>
            <person name="Tikhonova E."/>
            <person name="Kravchenko I."/>
        </authorList>
    </citation>
    <scope>NUCLEOTIDE SEQUENCE [LARGE SCALE GENOMIC DNA]</scope>
    <source>
        <strain evidence="3 4">59b</strain>
    </source>
</reference>
<name>A0A5A9G712_AZOLI</name>
<protein>
    <submittedName>
        <fullName evidence="3">TIR domain-containing protein</fullName>
    </submittedName>
</protein>
<keyword evidence="4" id="KW-1185">Reference proteome</keyword>
<dbReference type="InterPro" id="IPR035897">
    <property type="entry name" value="Toll_tir_struct_dom_sf"/>
</dbReference>
<evidence type="ECO:0000313" key="3">
    <source>
        <dbReference type="EMBL" id="KAA0590390.1"/>
    </source>
</evidence>
<sequence length="619" mass="67879">MSRPGATTADAAGAIRQGIRSIALSPQSVTRSCGEFQRNHDSAKSCLPFHCRAIVRPICKLKARTQGTPLMVSNTAAARADAPATGIVFLAHNSLDRSFVTGIKDALRARGVPVWQDIDNIRHEDSVEDQIEEVLRVHCRVFVDCFGPNDVGKMQKDERSLARRLVRRGNAKMVLVQLPGGTIESLSFSGGLSPIVFKSEPDEEEPIAQIVAVAERVLGVKLPPLPESGRQAAVHSAPAAEPVANLLEIRSAGPSGVVWSGLPSAQNAAELWEPFASPRCLRLGFSTSDEPGLTRVILRLVSHMRADAMVVETPAECGWRVALTECLEQWMPAQCGERPRFSESLSLDEVKANPAPAGSAPTSGARLADQIEISLDHWCLDRLDGEVEAYLRGQRIAPEIAVEPSLAADLLSLWESWRQTLRREQRILHRFLEMLVSVEDGETHEWSRFGLGRHSVWNCMVPATIMMLAVAECGNKAIHPQGDAPLHPHGKSPGNLAGKTLYGHGTGISRKGGRSIEDWLCGERGFPWRSRIVLLSGVTLSPPRLQHRMRPFTALPSNDGLQSETFPKPAIVTLEKGFRSALQHGRDRVETYLGLLFRDLHNQQTPLLIKSRREALGHE</sequence>
<dbReference type="Gene3D" id="3.40.50.10140">
    <property type="entry name" value="Toll/interleukin-1 receptor homology (TIR) domain"/>
    <property type="match status" value="1"/>
</dbReference>
<dbReference type="InterPro" id="IPR000157">
    <property type="entry name" value="TIR_dom"/>
</dbReference>
<dbReference type="Pfam" id="PF20278">
    <property type="entry name" value="CTD2"/>
    <property type="match status" value="1"/>
</dbReference>
<dbReference type="GO" id="GO:0007165">
    <property type="term" value="P:signal transduction"/>
    <property type="evidence" value="ECO:0007669"/>
    <property type="project" value="InterPro"/>
</dbReference>